<dbReference type="InterPro" id="IPR043129">
    <property type="entry name" value="ATPase_NBD"/>
</dbReference>
<proteinExistence type="predicted"/>
<dbReference type="GO" id="GO:0016301">
    <property type="term" value="F:kinase activity"/>
    <property type="evidence" value="ECO:0007669"/>
    <property type="project" value="UniProtKB-KW"/>
</dbReference>
<dbReference type="OrthoDB" id="871343at2"/>
<comment type="caution">
    <text evidence="1">The sequence shown here is derived from an EMBL/GenBank/DDBJ whole genome shotgun (WGS) entry which is preliminary data.</text>
</comment>
<dbReference type="PANTHER" id="PTHR43190:SF3">
    <property type="entry name" value="N-ACETYL-D-GLUCOSAMINE KINASE"/>
    <property type="match status" value="1"/>
</dbReference>
<keyword evidence="2" id="KW-1185">Reference proteome</keyword>
<dbReference type="CDD" id="cd24079">
    <property type="entry name" value="ASKHA_NBD_PG1100-like"/>
    <property type="match status" value="1"/>
</dbReference>
<dbReference type="AlphaFoldDB" id="A0A368JTZ5"/>
<dbReference type="Gene3D" id="3.30.420.40">
    <property type="match status" value="2"/>
</dbReference>
<sequence>MILIADSGSTKTDWRTIDTTGRVDQARTIGFNPYYQDSAAIAAELQTSLLPTIQETVTDVFYYGTGCNSEESCGVVEKAIRAVFPDVQNVQVSSDLLGAARALCHHNAGIACILGTGSNACLYDGRDIVQLSGSLAFWLGDEGSGGYLGKTLVVRYLHDQLPPELAEKFRKRYPKVDRLTVLDHAYKQPFPNRYFASFSKFLFDNRRHPVAYQMVYDAFSLFFDTYIRKFADAEKLPIHFVGSVAFYYSDILRQVANDKGLTVRHILETPIAGLTLYHQDAKSLLDGNAD</sequence>
<dbReference type="Gene3D" id="1.10.720.160">
    <property type="match status" value="1"/>
</dbReference>
<accession>A0A368JTZ5</accession>
<dbReference type="PANTHER" id="PTHR43190">
    <property type="entry name" value="N-ACETYL-D-GLUCOSAMINE KINASE"/>
    <property type="match status" value="1"/>
</dbReference>
<dbReference type="EMBL" id="QOWE01000002">
    <property type="protein sequence ID" value="RCR71128.1"/>
    <property type="molecule type" value="Genomic_DNA"/>
</dbReference>
<reference evidence="1 2" key="1">
    <citation type="submission" date="2018-07" db="EMBL/GenBank/DDBJ databases">
        <title>Genome analysis of Larkinella rosea.</title>
        <authorList>
            <person name="Zhou Z."/>
            <person name="Wang G."/>
        </authorList>
    </citation>
    <scope>NUCLEOTIDE SEQUENCE [LARGE SCALE GENOMIC DNA]</scope>
    <source>
        <strain evidence="2">zzj9</strain>
    </source>
</reference>
<gene>
    <name evidence="1" type="ORF">DUE52_02440</name>
</gene>
<dbReference type="InterPro" id="IPR052519">
    <property type="entry name" value="Euk-type_GlcNAc_Kinase"/>
</dbReference>
<organism evidence="1 2">
    <name type="scientific">Larkinella punicea</name>
    <dbReference type="NCBI Taxonomy" id="2315727"/>
    <lineage>
        <taxon>Bacteria</taxon>
        <taxon>Pseudomonadati</taxon>
        <taxon>Bacteroidota</taxon>
        <taxon>Cytophagia</taxon>
        <taxon>Cytophagales</taxon>
        <taxon>Spirosomataceae</taxon>
        <taxon>Larkinella</taxon>
    </lineage>
</organism>
<dbReference type="Proteomes" id="UP000253383">
    <property type="component" value="Unassembled WGS sequence"/>
</dbReference>
<dbReference type="SUPFAM" id="SSF53067">
    <property type="entry name" value="Actin-like ATPase domain"/>
    <property type="match status" value="2"/>
</dbReference>
<name>A0A368JTZ5_9BACT</name>
<keyword evidence="1" id="KW-0418">Kinase</keyword>
<evidence type="ECO:0000313" key="1">
    <source>
        <dbReference type="EMBL" id="RCR71128.1"/>
    </source>
</evidence>
<dbReference type="RefSeq" id="WP_114404358.1">
    <property type="nucleotide sequence ID" value="NZ_QOWE01000002.1"/>
</dbReference>
<evidence type="ECO:0000313" key="2">
    <source>
        <dbReference type="Proteomes" id="UP000253383"/>
    </source>
</evidence>
<keyword evidence="1" id="KW-0808">Transferase</keyword>
<protein>
    <submittedName>
        <fullName evidence="1">N-acetylglucosamine kinase</fullName>
    </submittedName>
</protein>